<feature type="compositionally biased region" description="Basic and acidic residues" evidence="6">
    <location>
        <begin position="1492"/>
        <end position="1509"/>
    </location>
</feature>
<comment type="subcellular location">
    <subcellularLocation>
        <location evidence="1">Nucleus</location>
    </subcellularLocation>
</comment>
<dbReference type="PROSITE" id="PS50171">
    <property type="entry name" value="ZF_MATRIN"/>
    <property type="match status" value="1"/>
</dbReference>
<sequence>MTLLFLLLLRFPVTARFSDIIPKSSPLVVPRPVTSPPLNQQTDWRSGSEERSGDAEDKQEEARTREQRFPQQGRAPIYLLEICDNVRKGNDDGPHRLSVKSLAVHTDSYSHLAPSLHLEPSTTFSIANISRGTNFIFGPVAGAAAVTALHLAQIETRARIALQQLASLATLTVDSWHNNNNNNGFGVAIPHQLALLSLLNRREVSAPGFHLDINNKTHKSKRLSFPAAMYHHHSHHSNGPRPHHQPHPNQNQNQNPSDMMTQMGFQFPRPTQLPDELESALAIRGARDMDHRLIDHMNPSSQHHSQGSGPGISQHGTYGSAPLTSENQSGHHQGVDWSNYQAPSKLFATPPPGSSQQPSRHQGPQQQPGGSHSGSSISSWSANVSDSPSPQGQHRQGVRSGGGGGDGHVLYTPESAGSILASFGLSNEDLEVLSHYPDDQLTPDTLPLILRDIQINKSGKPKPVASSSSSQFSRSIHDMPLPPRSSPVAHSRSPDVPSLLTVTQTAGKVIDYGHASRAKDESSTRETFKREQLSNERTVKMYPKVDKTERRQVHLEQTESSKHGDRDYRRASTEQHKISRSPVRELPPSSKSRNLDRDYRHNGPKPRPSSETRSDDSSRRSVSSSSGTKPHGNGSKKLPTPTMIGDFSAVSPKVYPHTCSLCHIQCDQEKDWLDHINTVKHTAACRDLRNKYPSWKPNTPRHSEQYGGQVHRDPKHPSPSHSVSRSLSGSPGPSPPHGKRRVGPQAPGPHGKPFSPHRQPRYHQYSDHQLEHQNPRRPSSFSREHRAERRDRESSGFSFRSGLKRPHGHSAKFFSDTSERPLSFKADDHSKPLKSYSKRGPMGWFKVNKSANTRASDAPAKPSPAKKKKKAATPTSQDSIGDRLVYLTGIPKDATEQEVTDLVSSFGTINNVILMPCSEEESEKPEGQKASVCMVKAEDAQALANSTNLSIREQQITASTAKKPEGGQSSDASKPATGQKMAAAGVEADQKSSVEKGLVLITGLPESGWSESDIVLLMEPFGTPFDIIVTSQIGKALVSVSDVDVAEAMVKGNTSTPAKVKDSELEMIHVKQHIGLNTPVALYNLLMGSSDTAESSDKVSWSSLLVIRNVPNSPSCSSEVQKLVRRFGTVIKTLVLNNMVICEMATGTMALSVYKRFHMFPCIIQNNPLFFSRKPDPKTITQTKVVSAHLDTPQATPANGKGSHTATAADEEQTQTLEEKPECPAEVLEKDPVETVESQEEKIAGGEETVEGNGCADEIQKDEVATAASDSSAEPDTKPEEVMDTNQSEMSAVEAAVDNEEEKVDVSVPEAGKDNKEVCAPETGEENPPAGEETDLPSSDGIAAPQDSAVPEMPKVTQAMVNALLVECRTRLPQQADDTTAPTCGVKDETQPKEEQSDEKAAPTETKTCTEEEEKKKQERERKEKDLRRAKQRKERERRPWDREDRSRRERESDDRGRRDRERRERERRGRKRGHEDVSRSSSRSEGFRQSSHREERYSNSEEESRMVDEEAEFPFNLSDFVTVDEVGDVADLPGSPSEVVPMETTEGEEAAATSVQQETAQDTPMEVSTETSVTVAMVTPVEESESAAECSDSSAPSQLPPEDVIATDDVFAAAVSSDSAAARDNSPPTQTEAPDSETTLTTESQQPPVPASAASANPLDSSDPSWTGPAAVTAHGDEEEEEEEKKEEEESAVSVSQTLEDRVVVESKKTQEEEKMNKETEDASVEAESGKHENSTHTTHTQEKSEKKTIQAIISDSSLPPFDPKNPVGLEFLVPKTGFFCKPCNRFFSGSKEAEISHCKTIKHYDNLKKYLETMKTTTTVKVSVKQTDSS</sequence>
<proteinExistence type="predicted"/>
<feature type="compositionally biased region" description="Basic and acidic residues" evidence="6">
    <location>
        <begin position="1729"/>
        <end position="1749"/>
    </location>
</feature>
<dbReference type="Proteomes" id="UP000693946">
    <property type="component" value="Linkage Group LG6"/>
</dbReference>
<feature type="region of interest" description="Disordered" evidence="6">
    <location>
        <begin position="690"/>
        <end position="877"/>
    </location>
</feature>
<dbReference type="SMART" id="SM00360">
    <property type="entry name" value="RRM"/>
    <property type="match status" value="2"/>
</dbReference>
<dbReference type="InterPro" id="IPR000690">
    <property type="entry name" value="Matrin/U1-C_Znf_C2H2"/>
</dbReference>
<feature type="compositionally biased region" description="Polar residues" evidence="6">
    <location>
        <begin position="380"/>
        <end position="391"/>
    </location>
</feature>
<dbReference type="PANTHER" id="PTHR15592">
    <property type="entry name" value="MATRIN 3/NUCLEAR PROTEIN 220-RELATED"/>
    <property type="match status" value="1"/>
</dbReference>
<feature type="compositionally biased region" description="Basic and acidic residues" evidence="6">
    <location>
        <begin position="46"/>
        <end position="68"/>
    </location>
</feature>
<keyword evidence="5" id="KW-0539">Nucleus</keyword>
<accession>A0AAV6Q827</accession>
<evidence type="ECO:0000256" key="7">
    <source>
        <dbReference type="SAM" id="SignalP"/>
    </source>
</evidence>
<feature type="compositionally biased region" description="Polar residues" evidence="6">
    <location>
        <begin position="322"/>
        <end position="342"/>
    </location>
</feature>
<feature type="region of interest" description="Disordered" evidence="6">
    <location>
        <begin position="1529"/>
        <end position="1749"/>
    </location>
</feature>
<feature type="region of interest" description="Disordered" evidence="6">
    <location>
        <begin position="1372"/>
        <end position="1511"/>
    </location>
</feature>
<evidence type="ECO:0000256" key="1">
    <source>
        <dbReference type="ARBA" id="ARBA00004123"/>
    </source>
</evidence>
<feature type="compositionally biased region" description="Basic and acidic residues" evidence="6">
    <location>
        <begin position="782"/>
        <end position="794"/>
    </location>
</feature>
<dbReference type="GO" id="GO:0003723">
    <property type="term" value="F:RNA binding"/>
    <property type="evidence" value="ECO:0007669"/>
    <property type="project" value="InterPro"/>
</dbReference>
<feature type="compositionally biased region" description="Low complexity" evidence="6">
    <location>
        <begin position="247"/>
        <end position="256"/>
    </location>
</feature>
<feature type="signal peptide" evidence="7">
    <location>
        <begin position="1"/>
        <end position="15"/>
    </location>
</feature>
<keyword evidence="7" id="KW-0732">Signal</keyword>
<feature type="region of interest" description="Disordered" evidence="6">
    <location>
        <begin position="511"/>
        <end position="644"/>
    </location>
</feature>
<evidence type="ECO:0000256" key="3">
    <source>
        <dbReference type="ARBA" id="ARBA00022771"/>
    </source>
</evidence>
<feature type="region of interest" description="Disordered" evidence="6">
    <location>
        <begin position="230"/>
        <end position="275"/>
    </location>
</feature>
<feature type="compositionally biased region" description="Acidic residues" evidence="6">
    <location>
        <begin position="1678"/>
        <end position="1692"/>
    </location>
</feature>
<reference evidence="9 10" key="1">
    <citation type="journal article" date="2021" name="Sci. Rep.">
        <title>Chromosome anchoring in Senegalese sole (Solea senegalensis) reveals sex-associated markers and genome rearrangements in flatfish.</title>
        <authorList>
            <person name="Guerrero-Cozar I."/>
            <person name="Gomez-Garrido J."/>
            <person name="Berbel C."/>
            <person name="Martinez-Blanch J.F."/>
            <person name="Alioto T."/>
            <person name="Claros M.G."/>
            <person name="Gagnaire P.A."/>
            <person name="Manchado M."/>
        </authorList>
    </citation>
    <scope>NUCLEOTIDE SEQUENCE [LARGE SCALE GENOMIC DNA]</scope>
    <source>
        <strain evidence="9">Sse05_10M</strain>
    </source>
</reference>
<protein>
    <submittedName>
        <fullName evidence="9">Zinc finger protein 638-like isoform X1</fullName>
    </submittedName>
</protein>
<organism evidence="9 10">
    <name type="scientific">Solea senegalensis</name>
    <name type="common">Senegalese sole</name>
    <dbReference type="NCBI Taxonomy" id="28829"/>
    <lineage>
        <taxon>Eukaryota</taxon>
        <taxon>Metazoa</taxon>
        <taxon>Chordata</taxon>
        <taxon>Craniata</taxon>
        <taxon>Vertebrata</taxon>
        <taxon>Euteleostomi</taxon>
        <taxon>Actinopterygii</taxon>
        <taxon>Neopterygii</taxon>
        <taxon>Teleostei</taxon>
        <taxon>Neoteleostei</taxon>
        <taxon>Acanthomorphata</taxon>
        <taxon>Carangaria</taxon>
        <taxon>Pleuronectiformes</taxon>
        <taxon>Pleuronectoidei</taxon>
        <taxon>Soleidae</taxon>
        <taxon>Solea</taxon>
    </lineage>
</organism>
<feature type="compositionally biased region" description="Polar residues" evidence="6">
    <location>
        <begin position="1555"/>
        <end position="1575"/>
    </location>
</feature>
<evidence type="ECO:0000256" key="2">
    <source>
        <dbReference type="ARBA" id="ARBA00022723"/>
    </source>
</evidence>
<dbReference type="InterPro" id="IPR000504">
    <property type="entry name" value="RRM_dom"/>
</dbReference>
<evidence type="ECO:0000256" key="5">
    <source>
        <dbReference type="ARBA" id="ARBA00023242"/>
    </source>
</evidence>
<keyword evidence="3" id="KW-0863">Zinc-finger</keyword>
<feature type="compositionally biased region" description="Low complexity" evidence="6">
    <location>
        <begin position="1480"/>
        <end position="1490"/>
    </location>
</feature>
<comment type="caution">
    <text evidence="9">The sequence shown here is derived from an EMBL/GenBank/DDBJ whole genome shotgun (WGS) entry which is preliminary data.</text>
</comment>
<dbReference type="EMBL" id="JAGKHQ010000018">
    <property type="protein sequence ID" value="KAG7485984.1"/>
    <property type="molecule type" value="Genomic_DNA"/>
</dbReference>
<feature type="chain" id="PRO_5043406210" evidence="7">
    <location>
        <begin position="16"/>
        <end position="1832"/>
    </location>
</feature>
<feature type="compositionally biased region" description="Polar residues" evidence="6">
    <location>
        <begin position="1372"/>
        <end position="1382"/>
    </location>
</feature>
<feature type="region of interest" description="Disordered" evidence="6">
    <location>
        <begin position="958"/>
        <end position="988"/>
    </location>
</feature>
<evidence type="ECO:0000313" key="9">
    <source>
        <dbReference type="EMBL" id="KAG7485984.1"/>
    </source>
</evidence>
<evidence type="ECO:0000256" key="6">
    <source>
        <dbReference type="SAM" id="MobiDB-lite"/>
    </source>
</evidence>
<feature type="compositionally biased region" description="Polar residues" evidence="6">
    <location>
        <begin position="1628"/>
        <end position="1644"/>
    </location>
</feature>
<feature type="compositionally biased region" description="Polar residues" evidence="6">
    <location>
        <begin position="36"/>
        <end position="45"/>
    </location>
</feature>
<keyword evidence="10" id="KW-1185">Reference proteome</keyword>
<name>A0AAV6Q827_SOLSE</name>
<feature type="compositionally biased region" description="Low complexity" evidence="6">
    <location>
        <begin position="1608"/>
        <end position="1627"/>
    </location>
</feature>
<dbReference type="SMART" id="SM00451">
    <property type="entry name" value="ZnF_U1"/>
    <property type="match status" value="2"/>
</dbReference>
<evidence type="ECO:0000259" key="8">
    <source>
        <dbReference type="PROSITE" id="PS50171"/>
    </source>
</evidence>
<feature type="region of interest" description="Disordered" evidence="6">
    <location>
        <begin position="26"/>
        <end position="68"/>
    </location>
</feature>
<feature type="compositionally biased region" description="Basic and acidic residues" evidence="6">
    <location>
        <begin position="1217"/>
        <end position="1245"/>
    </location>
</feature>
<feature type="compositionally biased region" description="Basic and acidic residues" evidence="6">
    <location>
        <begin position="517"/>
        <end position="577"/>
    </location>
</feature>
<evidence type="ECO:0000256" key="4">
    <source>
        <dbReference type="ARBA" id="ARBA00022833"/>
    </source>
</evidence>
<feature type="compositionally biased region" description="Basic and acidic residues" evidence="6">
    <location>
        <begin position="1386"/>
        <end position="1479"/>
    </location>
</feature>
<feature type="compositionally biased region" description="Low complexity" evidence="6">
    <location>
        <begin position="1588"/>
        <end position="1598"/>
    </location>
</feature>
<keyword evidence="4" id="KW-0862">Zinc</keyword>
<feature type="compositionally biased region" description="Low complexity" evidence="6">
    <location>
        <begin position="299"/>
        <end position="316"/>
    </location>
</feature>
<gene>
    <name evidence="9" type="ORF">JOB18_022373</name>
</gene>
<feature type="compositionally biased region" description="Basic and acidic residues" evidence="6">
    <location>
        <begin position="1700"/>
        <end position="1722"/>
    </location>
</feature>
<feature type="compositionally biased region" description="Basic and acidic residues" evidence="6">
    <location>
        <begin position="608"/>
        <end position="619"/>
    </location>
</feature>
<feature type="domain" description="Matrin-type" evidence="8">
    <location>
        <begin position="1780"/>
        <end position="1811"/>
    </location>
</feature>
<feature type="region of interest" description="Disordered" evidence="6">
    <location>
        <begin position="457"/>
        <end position="496"/>
    </location>
</feature>
<feature type="region of interest" description="Disordered" evidence="6">
    <location>
        <begin position="296"/>
        <end position="411"/>
    </location>
</feature>
<evidence type="ECO:0000313" key="10">
    <source>
        <dbReference type="Proteomes" id="UP000693946"/>
    </source>
</evidence>
<feature type="compositionally biased region" description="Basic residues" evidence="6">
    <location>
        <begin position="230"/>
        <end position="246"/>
    </location>
</feature>
<feature type="compositionally biased region" description="Low complexity" evidence="6">
    <location>
        <begin position="354"/>
        <end position="379"/>
    </location>
</feature>
<feature type="compositionally biased region" description="Low complexity" evidence="6">
    <location>
        <begin position="719"/>
        <end position="731"/>
    </location>
</feature>
<feature type="region of interest" description="Disordered" evidence="6">
    <location>
        <begin position="1191"/>
        <end position="1355"/>
    </location>
</feature>
<dbReference type="InterPro" id="IPR003604">
    <property type="entry name" value="Matrin/U1-like-C_Znf_C2H2"/>
</dbReference>
<feature type="compositionally biased region" description="Basic and acidic residues" evidence="6">
    <location>
        <begin position="764"/>
        <end position="774"/>
    </location>
</feature>
<keyword evidence="2" id="KW-0479">Metal-binding</keyword>
<dbReference type="GO" id="GO:0008270">
    <property type="term" value="F:zinc ion binding"/>
    <property type="evidence" value="ECO:0007669"/>
    <property type="project" value="UniProtKB-KW"/>
</dbReference>
<dbReference type="GO" id="GO:0005634">
    <property type="term" value="C:nucleus"/>
    <property type="evidence" value="ECO:0007669"/>
    <property type="project" value="UniProtKB-SubCell"/>
</dbReference>